<dbReference type="Pfam" id="PF12770">
    <property type="entry name" value="CHAT"/>
    <property type="match status" value="1"/>
</dbReference>
<organism evidence="2 3">
    <name type="scientific">Crepidotus variabilis</name>
    <dbReference type="NCBI Taxonomy" id="179855"/>
    <lineage>
        <taxon>Eukaryota</taxon>
        <taxon>Fungi</taxon>
        <taxon>Dikarya</taxon>
        <taxon>Basidiomycota</taxon>
        <taxon>Agaricomycotina</taxon>
        <taxon>Agaricomycetes</taxon>
        <taxon>Agaricomycetidae</taxon>
        <taxon>Agaricales</taxon>
        <taxon>Agaricineae</taxon>
        <taxon>Crepidotaceae</taxon>
        <taxon>Crepidotus</taxon>
    </lineage>
</organism>
<dbReference type="InterPro" id="IPR024983">
    <property type="entry name" value="CHAT_dom"/>
</dbReference>
<dbReference type="OrthoDB" id="9991317at2759"/>
<evidence type="ECO:0000259" key="1">
    <source>
        <dbReference type="Pfam" id="PF12770"/>
    </source>
</evidence>
<dbReference type="EMBL" id="MU157824">
    <property type="protein sequence ID" value="KAF9535340.1"/>
    <property type="molecule type" value="Genomic_DNA"/>
</dbReference>
<dbReference type="AlphaFoldDB" id="A0A9P6JX27"/>
<evidence type="ECO:0000313" key="3">
    <source>
        <dbReference type="Proteomes" id="UP000807306"/>
    </source>
</evidence>
<accession>A0A9P6JX27</accession>
<feature type="non-terminal residue" evidence="2">
    <location>
        <position position="1"/>
    </location>
</feature>
<keyword evidence="3" id="KW-1185">Reference proteome</keyword>
<evidence type="ECO:0000313" key="2">
    <source>
        <dbReference type="EMBL" id="KAF9535340.1"/>
    </source>
</evidence>
<reference evidence="2" key="1">
    <citation type="submission" date="2020-11" db="EMBL/GenBank/DDBJ databases">
        <authorList>
            <consortium name="DOE Joint Genome Institute"/>
            <person name="Ahrendt S."/>
            <person name="Riley R."/>
            <person name="Andreopoulos W."/>
            <person name="Labutti K."/>
            <person name="Pangilinan J."/>
            <person name="Ruiz-Duenas F.J."/>
            <person name="Barrasa J.M."/>
            <person name="Sanchez-Garcia M."/>
            <person name="Camarero S."/>
            <person name="Miyauchi S."/>
            <person name="Serrano A."/>
            <person name="Linde D."/>
            <person name="Babiker R."/>
            <person name="Drula E."/>
            <person name="Ayuso-Fernandez I."/>
            <person name="Pacheco R."/>
            <person name="Padilla G."/>
            <person name="Ferreira P."/>
            <person name="Barriuso J."/>
            <person name="Kellner H."/>
            <person name="Castanera R."/>
            <person name="Alfaro M."/>
            <person name="Ramirez L."/>
            <person name="Pisabarro A.G."/>
            <person name="Kuo A."/>
            <person name="Tritt A."/>
            <person name="Lipzen A."/>
            <person name="He G."/>
            <person name="Yan M."/>
            <person name="Ng V."/>
            <person name="Cullen D."/>
            <person name="Martin F."/>
            <person name="Rosso M.-N."/>
            <person name="Henrissat B."/>
            <person name="Hibbett D."/>
            <person name="Martinez A.T."/>
            <person name="Grigoriev I.V."/>
        </authorList>
    </citation>
    <scope>NUCLEOTIDE SEQUENCE</scope>
    <source>
        <strain evidence="2">CBS 506.95</strain>
    </source>
</reference>
<proteinExistence type="predicted"/>
<sequence length="103" mass="10945">FAFLSACQTSVGEMKLPEEVVHLAAGMLVAGYRSVVATSWAIKDAYGPEVAEAFYQCLMEGGAGLDGSRATVALHSAVQKLRRKVGDSEAGLLIWIPYVHFGA</sequence>
<feature type="domain" description="CHAT" evidence="1">
    <location>
        <begin position="2"/>
        <end position="102"/>
    </location>
</feature>
<dbReference type="Proteomes" id="UP000807306">
    <property type="component" value="Unassembled WGS sequence"/>
</dbReference>
<comment type="caution">
    <text evidence="2">The sequence shown here is derived from an EMBL/GenBank/DDBJ whole genome shotgun (WGS) entry which is preliminary data.</text>
</comment>
<gene>
    <name evidence="2" type="ORF">CPB83DRAFT_753626</name>
</gene>
<protein>
    <submittedName>
        <fullName evidence="2">CHAT domain-containing protein</fullName>
    </submittedName>
</protein>
<name>A0A9P6JX27_9AGAR</name>